<feature type="compositionally biased region" description="Polar residues" evidence="1">
    <location>
        <begin position="159"/>
        <end position="173"/>
    </location>
</feature>
<gene>
    <name evidence="2" type="ORF">PVAND_008307</name>
</gene>
<reference evidence="2" key="1">
    <citation type="submission" date="2021-03" db="EMBL/GenBank/DDBJ databases">
        <title>Chromosome level genome of the anhydrobiotic midge Polypedilum vanderplanki.</title>
        <authorList>
            <person name="Yoshida Y."/>
            <person name="Kikawada T."/>
            <person name="Gusev O."/>
        </authorList>
    </citation>
    <scope>NUCLEOTIDE SEQUENCE</scope>
    <source>
        <strain evidence="2">NIAS01</strain>
        <tissue evidence="2">Whole body or cell culture</tissue>
    </source>
</reference>
<evidence type="ECO:0000256" key="1">
    <source>
        <dbReference type="SAM" id="MobiDB-lite"/>
    </source>
</evidence>
<accession>A0A9J6CA63</accession>
<dbReference type="Proteomes" id="UP001107558">
    <property type="component" value="Chromosome 2"/>
</dbReference>
<evidence type="ECO:0000313" key="2">
    <source>
        <dbReference type="EMBL" id="KAG5678651.1"/>
    </source>
</evidence>
<evidence type="ECO:0000313" key="3">
    <source>
        <dbReference type="Proteomes" id="UP001107558"/>
    </source>
</evidence>
<dbReference type="EMBL" id="JADBJN010000002">
    <property type="protein sequence ID" value="KAG5678651.1"/>
    <property type="molecule type" value="Genomic_DNA"/>
</dbReference>
<keyword evidence="3" id="KW-1185">Reference proteome</keyword>
<protein>
    <submittedName>
        <fullName evidence="2">Uncharacterized protein</fullName>
    </submittedName>
</protein>
<dbReference type="AlphaFoldDB" id="A0A9J6CA63"/>
<organism evidence="2 3">
    <name type="scientific">Polypedilum vanderplanki</name>
    <name type="common">Sleeping chironomid midge</name>
    <dbReference type="NCBI Taxonomy" id="319348"/>
    <lineage>
        <taxon>Eukaryota</taxon>
        <taxon>Metazoa</taxon>
        <taxon>Ecdysozoa</taxon>
        <taxon>Arthropoda</taxon>
        <taxon>Hexapoda</taxon>
        <taxon>Insecta</taxon>
        <taxon>Pterygota</taxon>
        <taxon>Neoptera</taxon>
        <taxon>Endopterygota</taxon>
        <taxon>Diptera</taxon>
        <taxon>Nematocera</taxon>
        <taxon>Chironomoidea</taxon>
        <taxon>Chironomidae</taxon>
        <taxon>Chironominae</taxon>
        <taxon>Polypedilum</taxon>
        <taxon>Polypedilum</taxon>
    </lineage>
</organism>
<feature type="region of interest" description="Disordered" evidence="1">
    <location>
        <begin position="149"/>
        <end position="173"/>
    </location>
</feature>
<proteinExistence type="predicted"/>
<feature type="region of interest" description="Disordered" evidence="1">
    <location>
        <begin position="383"/>
        <end position="418"/>
    </location>
</feature>
<comment type="caution">
    <text evidence="2">The sequence shown here is derived from an EMBL/GenBank/DDBJ whole genome shotgun (WGS) entry which is preliminary data.</text>
</comment>
<name>A0A9J6CA63_POLVA</name>
<dbReference type="OrthoDB" id="504708at2759"/>
<sequence>MLSGVTCECVNENGGDNSCTKVINDDCFFTHNQLALECKDEKCLCADRFYQRFTNVCRRESIPNESLSNYFIDYSLELNSIGAESNCTSIGTQTHSRDANIQTESLESLDTPSELNEKLGSFSNTSKRVRNYINYNRLDNSDYTKAESSLESSVKDESTQFGESGGESENNKSWSNRYNYNHKKISSCHCQDPFYPRDYKSELNNVVEDEIYFGNENTNFNPKAHHHCIYKNDHICFPADIRRNYMKRQHSFRVNSLYSPPNQNQYALHTFCPCYNYTKYNNFSTEHYKEAITEKFNENYKVNNNESSQRNTCECKLNFNAQEHDTEATIMQHENDSMRKDNCVNNNNAAGYKVEMLNEKVKHNQFTDSFIVEKECLEKECDDSNFTEENEQSKPLLGDNDERKDNGNKINSSNHNIAVKVEEGEKDDDLEGNAGLGCHCHHHHHYSAPESNNQNCIRIRPSKKKSSSKKTSPLKVITLLLFASAFLITGSAIRDAYYP</sequence>